<name>A0AAD6VIX8_9AGAR</name>
<evidence type="ECO:0000256" key="1">
    <source>
        <dbReference type="ARBA" id="ARBA00011047"/>
    </source>
</evidence>
<dbReference type="PANTHER" id="PTHR15323:SF6">
    <property type="entry name" value="CELL DIVISION CYCLE PROTEIN 123 HOMOLOG"/>
    <property type="match status" value="1"/>
</dbReference>
<dbReference type="Proteomes" id="UP001219525">
    <property type="component" value="Unassembled WGS sequence"/>
</dbReference>
<dbReference type="InterPro" id="IPR009772">
    <property type="entry name" value="CDC123"/>
</dbReference>
<gene>
    <name evidence="2" type="ORF">GGX14DRAFT_550485</name>
</gene>
<evidence type="ECO:0000313" key="2">
    <source>
        <dbReference type="EMBL" id="KAJ7214402.1"/>
    </source>
</evidence>
<dbReference type="GO" id="GO:0005737">
    <property type="term" value="C:cytoplasm"/>
    <property type="evidence" value="ECO:0007669"/>
    <property type="project" value="TreeGrafter"/>
</dbReference>
<proteinExistence type="inferred from homology"/>
<sequence>MSLLESIRAGKPLRKTSIVHDTSAPSLTAETVALTEKYDALVMQANIENWGAALALAGFTAPTVAMVPLTPVHAALLLRAHDALARADAEAAVRAAAAAHVASGTTAAPLCAEEAALVAQLGAALQRALDGSPADGRRGGGCFVKLSSRSPKDAAARSGVFEALYARAVRAAGAGTLDDAQRMWIACECECAALRFTDAAGVIRALVLSERVWQDLTLALRHPDKWEQNIIVRKWEPVPIDMEFRTFVYHGRMTAISQYAYQLCSPRLTDAAQLRQAVAAISAVFAAMWPVLTREGFTSCVLDFAVVPPSQGDGSWRATLIEVNPFEETTDGALFSWTRERDVIEGKAEGAEYPVVRVTEVKRVAALSMMPRDWRDIIAKVERELKLA</sequence>
<dbReference type="EMBL" id="JARJCW010000019">
    <property type="protein sequence ID" value="KAJ7214402.1"/>
    <property type="molecule type" value="Genomic_DNA"/>
</dbReference>
<comment type="similarity">
    <text evidence="1">Belongs to the CDC123 family.</text>
</comment>
<keyword evidence="3" id="KW-1185">Reference proteome</keyword>
<reference evidence="2" key="1">
    <citation type="submission" date="2023-03" db="EMBL/GenBank/DDBJ databases">
        <title>Massive genome expansion in bonnet fungi (Mycena s.s.) driven by repeated elements and novel gene families across ecological guilds.</title>
        <authorList>
            <consortium name="Lawrence Berkeley National Laboratory"/>
            <person name="Harder C.B."/>
            <person name="Miyauchi S."/>
            <person name="Viragh M."/>
            <person name="Kuo A."/>
            <person name="Thoen E."/>
            <person name="Andreopoulos B."/>
            <person name="Lu D."/>
            <person name="Skrede I."/>
            <person name="Drula E."/>
            <person name="Henrissat B."/>
            <person name="Morin E."/>
            <person name="Kohler A."/>
            <person name="Barry K."/>
            <person name="LaButti K."/>
            <person name="Morin E."/>
            <person name="Salamov A."/>
            <person name="Lipzen A."/>
            <person name="Mereny Z."/>
            <person name="Hegedus B."/>
            <person name="Baldrian P."/>
            <person name="Stursova M."/>
            <person name="Weitz H."/>
            <person name="Taylor A."/>
            <person name="Grigoriev I.V."/>
            <person name="Nagy L.G."/>
            <person name="Martin F."/>
            <person name="Kauserud H."/>
        </authorList>
    </citation>
    <scope>NUCLEOTIDE SEQUENCE</scope>
    <source>
        <strain evidence="2">9144</strain>
    </source>
</reference>
<evidence type="ECO:0000313" key="3">
    <source>
        <dbReference type="Proteomes" id="UP001219525"/>
    </source>
</evidence>
<accession>A0AAD6VIX8</accession>
<organism evidence="2 3">
    <name type="scientific">Mycena pura</name>
    <dbReference type="NCBI Taxonomy" id="153505"/>
    <lineage>
        <taxon>Eukaryota</taxon>
        <taxon>Fungi</taxon>
        <taxon>Dikarya</taxon>
        <taxon>Basidiomycota</taxon>
        <taxon>Agaricomycotina</taxon>
        <taxon>Agaricomycetes</taxon>
        <taxon>Agaricomycetidae</taxon>
        <taxon>Agaricales</taxon>
        <taxon>Marasmiineae</taxon>
        <taxon>Mycenaceae</taxon>
        <taxon>Mycena</taxon>
    </lineage>
</organism>
<protein>
    <recommendedName>
        <fullName evidence="4">Cell division cycle protein 123</fullName>
    </recommendedName>
</protein>
<comment type="caution">
    <text evidence="2">The sequence shown here is derived from an EMBL/GenBank/DDBJ whole genome shotgun (WGS) entry which is preliminary data.</text>
</comment>
<dbReference type="AlphaFoldDB" id="A0AAD6VIX8"/>
<dbReference type="PANTHER" id="PTHR15323">
    <property type="entry name" value="D123 PROTEIN"/>
    <property type="match status" value="1"/>
</dbReference>
<dbReference type="Pfam" id="PF07065">
    <property type="entry name" value="D123"/>
    <property type="match status" value="1"/>
</dbReference>
<evidence type="ECO:0008006" key="4">
    <source>
        <dbReference type="Google" id="ProtNLM"/>
    </source>
</evidence>